<accession>A0A7K1TH75</accession>
<gene>
    <name evidence="2" type="ORF">GO988_15645</name>
</gene>
<dbReference type="Proteomes" id="UP000441336">
    <property type="component" value="Unassembled WGS sequence"/>
</dbReference>
<sequence>MHVLSVNTALPQDFSWQGQVLRTSIFKQPVAGPVRVYAEHLAGDGQADLRVHGGRDKAVYAYPLEHHAYWQQFVPVPRLVPGAFGENLTTVGLLEDQVRVGDHFLVGTAVLVAQQPRQPCVKLGFRLQDASLVRRFGEARRSGIYFRVHREGTLQAGDAITLLHPSAYAVTIQDMAEVYAPGPKDRAKLEAIHELPMLSASWRERVARLLEAAEPQ</sequence>
<reference evidence="2 3" key="1">
    <citation type="submission" date="2019-12" db="EMBL/GenBank/DDBJ databases">
        <title>Hymenobacter sp. HMF4947 Genome sequencing and assembly.</title>
        <authorList>
            <person name="Kang H."/>
            <person name="Cha I."/>
            <person name="Kim H."/>
            <person name="Joh K."/>
        </authorList>
    </citation>
    <scope>NUCLEOTIDE SEQUENCE [LARGE SCALE GENOMIC DNA]</scope>
    <source>
        <strain evidence="2 3">HMF4947</strain>
    </source>
</reference>
<evidence type="ECO:0000313" key="3">
    <source>
        <dbReference type="Proteomes" id="UP000441336"/>
    </source>
</evidence>
<feature type="domain" description="MOSC" evidence="1">
    <location>
        <begin position="28"/>
        <end position="163"/>
    </location>
</feature>
<dbReference type="PROSITE" id="PS51340">
    <property type="entry name" value="MOSC"/>
    <property type="match status" value="1"/>
</dbReference>
<dbReference type="Gene3D" id="2.40.33.20">
    <property type="entry name" value="PK beta-barrel domain-like"/>
    <property type="match status" value="1"/>
</dbReference>
<dbReference type="InterPro" id="IPR011037">
    <property type="entry name" value="Pyrv_Knase-like_insert_dom_sf"/>
</dbReference>
<comment type="caution">
    <text evidence="2">The sequence shown here is derived from an EMBL/GenBank/DDBJ whole genome shotgun (WGS) entry which is preliminary data.</text>
</comment>
<evidence type="ECO:0000313" key="2">
    <source>
        <dbReference type="EMBL" id="MVN77765.1"/>
    </source>
</evidence>
<dbReference type="GO" id="GO:0030170">
    <property type="term" value="F:pyridoxal phosphate binding"/>
    <property type="evidence" value="ECO:0007669"/>
    <property type="project" value="InterPro"/>
</dbReference>
<dbReference type="AlphaFoldDB" id="A0A7K1TH75"/>
<proteinExistence type="predicted"/>
<dbReference type="Pfam" id="PF03475">
    <property type="entry name" value="YiiM_3-alpha"/>
    <property type="match status" value="1"/>
</dbReference>
<dbReference type="GO" id="GO:0003824">
    <property type="term" value="F:catalytic activity"/>
    <property type="evidence" value="ECO:0007669"/>
    <property type="project" value="InterPro"/>
</dbReference>
<organism evidence="2 3">
    <name type="scientific">Hymenobacter ginkgonis</name>
    <dbReference type="NCBI Taxonomy" id="2682976"/>
    <lineage>
        <taxon>Bacteria</taxon>
        <taxon>Pseudomonadati</taxon>
        <taxon>Bacteroidota</taxon>
        <taxon>Cytophagia</taxon>
        <taxon>Cytophagales</taxon>
        <taxon>Hymenobacteraceae</taxon>
        <taxon>Hymenobacter</taxon>
    </lineage>
</organism>
<dbReference type="InterPro" id="IPR052353">
    <property type="entry name" value="Benzoxazolinone_Detox_Enz"/>
</dbReference>
<dbReference type="SUPFAM" id="SSF50800">
    <property type="entry name" value="PK beta-barrel domain-like"/>
    <property type="match status" value="1"/>
</dbReference>
<dbReference type="RefSeq" id="WP_157567098.1">
    <property type="nucleotide sequence ID" value="NZ_WQKZ01000003.1"/>
</dbReference>
<dbReference type="GO" id="GO:0030151">
    <property type="term" value="F:molybdenum ion binding"/>
    <property type="evidence" value="ECO:0007669"/>
    <property type="project" value="InterPro"/>
</dbReference>
<evidence type="ECO:0000259" key="1">
    <source>
        <dbReference type="PROSITE" id="PS51340"/>
    </source>
</evidence>
<dbReference type="InterPro" id="IPR005163">
    <property type="entry name" value="Tri_helical_YiiM-like"/>
</dbReference>
<name>A0A7K1TH75_9BACT</name>
<dbReference type="EMBL" id="WQKZ01000003">
    <property type="protein sequence ID" value="MVN77765.1"/>
    <property type="molecule type" value="Genomic_DNA"/>
</dbReference>
<dbReference type="PANTHER" id="PTHR30212:SF2">
    <property type="entry name" value="PROTEIN YIIM"/>
    <property type="match status" value="1"/>
</dbReference>
<protein>
    <submittedName>
        <fullName evidence="2">MOSC domain-containing protein</fullName>
    </submittedName>
</protein>
<dbReference type="Pfam" id="PF03473">
    <property type="entry name" value="MOSC"/>
    <property type="match status" value="1"/>
</dbReference>
<keyword evidence="3" id="KW-1185">Reference proteome</keyword>
<dbReference type="PANTHER" id="PTHR30212">
    <property type="entry name" value="PROTEIN YIIM"/>
    <property type="match status" value="1"/>
</dbReference>
<dbReference type="InterPro" id="IPR005302">
    <property type="entry name" value="MoCF_Sase_C"/>
</dbReference>